<reference evidence="2 3" key="1">
    <citation type="journal article" date="2015" name="Nature">
        <title>rRNA introns, odd ribosomes, and small enigmatic genomes across a large radiation of phyla.</title>
        <authorList>
            <person name="Brown C.T."/>
            <person name="Hug L.A."/>
            <person name="Thomas B.C."/>
            <person name="Sharon I."/>
            <person name="Castelle C.J."/>
            <person name="Singh A."/>
            <person name="Wilkins M.J."/>
            <person name="Williams K.H."/>
            <person name="Banfield J.F."/>
        </authorList>
    </citation>
    <scope>NUCLEOTIDE SEQUENCE [LARGE SCALE GENOMIC DNA]</scope>
</reference>
<keyword evidence="1" id="KW-1133">Transmembrane helix</keyword>
<accession>A0A0G0AFT8</accession>
<dbReference type="Pfam" id="PF07963">
    <property type="entry name" value="N_methyl"/>
    <property type="match status" value="1"/>
</dbReference>
<comment type="caution">
    <text evidence="2">The sequence shown here is derived from an EMBL/GenBank/DDBJ whole genome shotgun (WGS) entry which is preliminary data.</text>
</comment>
<dbReference type="InterPro" id="IPR012902">
    <property type="entry name" value="N_methyl_site"/>
</dbReference>
<dbReference type="EMBL" id="LBPI01000001">
    <property type="protein sequence ID" value="KKP55463.1"/>
    <property type="molecule type" value="Genomic_DNA"/>
</dbReference>
<evidence type="ECO:0000313" key="3">
    <source>
        <dbReference type="Proteomes" id="UP000034488"/>
    </source>
</evidence>
<name>A0A0G0AFT8_9BACT</name>
<sequence>MRDIKRKYEGFSFVEMLLTILLLGIIMLIVATTMNTVIKVSNTSNSKNLARNDMNYIMDIVNRTITNADLGNILLFKSDTVRTLGVDNYGQLRIVQGDTNAIDTAYANGTPSTVLEGNEIQVKLYGYSYWTCIGYFRDNTNPSYGYIVKTTSSNLVNHKECFSATAVVTLLHSFMVDASNFSVKYVEVGDGTNSMFIVDSTLRPLYWPVSDTFPVKRDVVRQIVISTQALTWY</sequence>
<evidence type="ECO:0000313" key="2">
    <source>
        <dbReference type="EMBL" id="KKP55463.1"/>
    </source>
</evidence>
<dbReference type="AlphaFoldDB" id="A0A0G0AFT8"/>
<evidence type="ECO:0008006" key="4">
    <source>
        <dbReference type="Google" id="ProtNLM"/>
    </source>
</evidence>
<evidence type="ECO:0000256" key="1">
    <source>
        <dbReference type="SAM" id="Phobius"/>
    </source>
</evidence>
<gene>
    <name evidence="2" type="ORF">UR47_C0001G0024</name>
</gene>
<feature type="transmembrane region" description="Helical" evidence="1">
    <location>
        <begin position="12"/>
        <end position="34"/>
    </location>
</feature>
<proteinExistence type="predicted"/>
<keyword evidence="1" id="KW-0472">Membrane</keyword>
<keyword evidence="1" id="KW-0812">Transmembrane</keyword>
<protein>
    <recommendedName>
        <fullName evidence="4">Prepilin-type N-terminal cleavage/methylation domain-containing protein</fullName>
    </recommendedName>
</protein>
<dbReference type="Proteomes" id="UP000034488">
    <property type="component" value="Unassembled WGS sequence"/>
</dbReference>
<organism evidence="2 3">
    <name type="scientific">candidate division WS6 bacterium GW2011_GWB1_33_6</name>
    <dbReference type="NCBI Taxonomy" id="1619088"/>
    <lineage>
        <taxon>Bacteria</taxon>
        <taxon>Candidatus Dojkabacteria</taxon>
    </lineage>
</organism>